<organism evidence="1 2">
    <name type="scientific">Candidatus Woesebacteria bacterium GW2011_GWB1_39_10</name>
    <dbReference type="NCBI Taxonomy" id="1618572"/>
    <lineage>
        <taxon>Bacteria</taxon>
        <taxon>Candidatus Woeseibacteriota</taxon>
    </lineage>
</organism>
<dbReference type="PANTHER" id="PTHR38471">
    <property type="entry name" value="FOUR HELIX BUNDLE PROTEIN"/>
    <property type="match status" value="1"/>
</dbReference>
<dbReference type="InterPro" id="IPR012657">
    <property type="entry name" value="23S_rRNA-intervening_sequence"/>
</dbReference>
<evidence type="ECO:0000313" key="2">
    <source>
        <dbReference type="Proteomes" id="UP000034774"/>
    </source>
</evidence>
<evidence type="ECO:0008006" key="3">
    <source>
        <dbReference type="Google" id="ProtNLM"/>
    </source>
</evidence>
<dbReference type="PANTHER" id="PTHR38471:SF2">
    <property type="entry name" value="FOUR HELIX BUNDLE PROTEIN"/>
    <property type="match status" value="1"/>
</dbReference>
<dbReference type="AlphaFoldDB" id="A0A0G0LV07"/>
<reference evidence="1 2" key="1">
    <citation type="journal article" date="2015" name="Nature">
        <title>rRNA introns, odd ribosomes, and small enigmatic genomes across a large radiation of phyla.</title>
        <authorList>
            <person name="Brown C.T."/>
            <person name="Hug L.A."/>
            <person name="Thomas B.C."/>
            <person name="Sharon I."/>
            <person name="Castelle C.J."/>
            <person name="Singh A."/>
            <person name="Wilkins M.J."/>
            <person name="Williams K.H."/>
            <person name="Banfield J.F."/>
        </authorList>
    </citation>
    <scope>NUCLEOTIDE SEQUENCE [LARGE SCALE GENOMIC DNA]</scope>
</reference>
<dbReference type="Gene3D" id="1.20.1440.60">
    <property type="entry name" value="23S rRNA-intervening sequence"/>
    <property type="match status" value="1"/>
</dbReference>
<sequence>MGMIENKFEELKVWKEAHQLVIEIYKTTKRFPAEEKFRLIDQVCRSASSIAANIVEGNSRQHKTEYLQFLYMSNGSLEETKYHLLLAKDLNYVSTSDYEKLIAQCNVVGSLLGGLIKYVKLHRS</sequence>
<dbReference type="STRING" id="1618572.UT17_C0004G0183"/>
<dbReference type="NCBIfam" id="TIGR02436">
    <property type="entry name" value="four helix bundle protein"/>
    <property type="match status" value="1"/>
</dbReference>
<dbReference type="SUPFAM" id="SSF158446">
    <property type="entry name" value="IVS-encoded protein-like"/>
    <property type="match status" value="1"/>
</dbReference>
<comment type="caution">
    <text evidence="1">The sequence shown here is derived from an EMBL/GenBank/DDBJ whole genome shotgun (WGS) entry which is preliminary data.</text>
</comment>
<gene>
    <name evidence="1" type="ORF">UT17_C0004G0183</name>
</gene>
<evidence type="ECO:0000313" key="1">
    <source>
        <dbReference type="EMBL" id="KKQ91835.1"/>
    </source>
</evidence>
<dbReference type="CDD" id="cd16377">
    <property type="entry name" value="23S_rRNA_IVP_like"/>
    <property type="match status" value="1"/>
</dbReference>
<dbReference type="Pfam" id="PF05635">
    <property type="entry name" value="23S_rRNA_IVP"/>
    <property type="match status" value="1"/>
</dbReference>
<accession>A0A0G0LV07</accession>
<name>A0A0G0LV07_9BACT</name>
<protein>
    <recommendedName>
        <fullName evidence="3">Four helix bundle protein</fullName>
    </recommendedName>
</protein>
<dbReference type="EMBL" id="LBVU01000004">
    <property type="protein sequence ID" value="KKQ91835.1"/>
    <property type="molecule type" value="Genomic_DNA"/>
</dbReference>
<proteinExistence type="predicted"/>
<dbReference type="Proteomes" id="UP000034774">
    <property type="component" value="Unassembled WGS sequence"/>
</dbReference>
<dbReference type="InterPro" id="IPR036583">
    <property type="entry name" value="23S_rRNA_IVS_sf"/>
</dbReference>